<keyword evidence="2" id="KW-1185">Reference proteome</keyword>
<comment type="caution">
    <text evidence="1">The sequence shown here is derived from an EMBL/GenBank/DDBJ whole genome shotgun (WGS) entry which is preliminary data.</text>
</comment>
<dbReference type="EMBL" id="CAJVPU010047850">
    <property type="protein sequence ID" value="CAG8754428.1"/>
    <property type="molecule type" value="Genomic_DNA"/>
</dbReference>
<reference evidence="1" key="1">
    <citation type="submission" date="2021-06" db="EMBL/GenBank/DDBJ databases">
        <authorList>
            <person name="Kallberg Y."/>
            <person name="Tangrot J."/>
            <person name="Rosling A."/>
        </authorList>
    </citation>
    <scope>NUCLEOTIDE SEQUENCE</scope>
    <source>
        <strain evidence="1">IL203A</strain>
    </source>
</reference>
<name>A0ACA9QJT5_9GLOM</name>
<organism evidence="1 2">
    <name type="scientific">Dentiscutata heterogama</name>
    <dbReference type="NCBI Taxonomy" id="1316150"/>
    <lineage>
        <taxon>Eukaryota</taxon>
        <taxon>Fungi</taxon>
        <taxon>Fungi incertae sedis</taxon>
        <taxon>Mucoromycota</taxon>
        <taxon>Glomeromycotina</taxon>
        <taxon>Glomeromycetes</taxon>
        <taxon>Diversisporales</taxon>
        <taxon>Gigasporaceae</taxon>
        <taxon>Dentiscutata</taxon>
    </lineage>
</organism>
<accession>A0ACA9QJT5</accession>
<evidence type="ECO:0000313" key="1">
    <source>
        <dbReference type="EMBL" id="CAG8754428.1"/>
    </source>
</evidence>
<evidence type="ECO:0000313" key="2">
    <source>
        <dbReference type="Proteomes" id="UP000789702"/>
    </source>
</evidence>
<sequence>KYKMGYASIMERLLIFGIENEIELDEIHKRWSQCILHHVKNIADPCMTGMDKRRKAFFVKSLENNTRSRKQDEADNCKKIIRYRFVQCSELILKYL</sequence>
<proteinExistence type="predicted"/>
<protein>
    <submittedName>
        <fullName evidence="1">3373_t:CDS:1</fullName>
    </submittedName>
</protein>
<dbReference type="Proteomes" id="UP000789702">
    <property type="component" value="Unassembled WGS sequence"/>
</dbReference>
<feature type="non-terminal residue" evidence="1">
    <location>
        <position position="96"/>
    </location>
</feature>
<feature type="non-terminal residue" evidence="1">
    <location>
        <position position="1"/>
    </location>
</feature>
<gene>
    <name evidence="1" type="ORF">DHETER_LOCUS14843</name>
</gene>